<evidence type="ECO:0000313" key="3">
    <source>
        <dbReference type="Proteomes" id="UP000324222"/>
    </source>
</evidence>
<keyword evidence="3" id="KW-1185">Reference proteome</keyword>
<accession>A0A5B7I0C2</accession>
<dbReference type="AlphaFoldDB" id="A0A5B7I0C2"/>
<proteinExistence type="predicted"/>
<comment type="caution">
    <text evidence="2">The sequence shown here is derived from an EMBL/GenBank/DDBJ whole genome shotgun (WGS) entry which is preliminary data.</text>
</comment>
<organism evidence="2 3">
    <name type="scientific">Portunus trituberculatus</name>
    <name type="common">Swimming crab</name>
    <name type="synonym">Neptunus trituberculatus</name>
    <dbReference type="NCBI Taxonomy" id="210409"/>
    <lineage>
        <taxon>Eukaryota</taxon>
        <taxon>Metazoa</taxon>
        <taxon>Ecdysozoa</taxon>
        <taxon>Arthropoda</taxon>
        <taxon>Crustacea</taxon>
        <taxon>Multicrustacea</taxon>
        <taxon>Malacostraca</taxon>
        <taxon>Eumalacostraca</taxon>
        <taxon>Eucarida</taxon>
        <taxon>Decapoda</taxon>
        <taxon>Pleocyemata</taxon>
        <taxon>Brachyura</taxon>
        <taxon>Eubrachyura</taxon>
        <taxon>Portunoidea</taxon>
        <taxon>Portunidae</taxon>
        <taxon>Portuninae</taxon>
        <taxon>Portunus</taxon>
    </lineage>
</organism>
<dbReference type="EMBL" id="VSRR010049365">
    <property type="protein sequence ID" value="MPC78791.1"/>
    <property type="molecule type" value="Genomic_DNA"/>
</dbReference>
<feature type="compositionally biased region" description="Pro residues" evidence="1">
    <location>
        <begin position="12"/>
        <end position="26"/>
    </location>
</feature>
<name>A0A5B7I0C2_PORTR</name>
<reference evidence="2 3" key="1">
    <citation type="submission" date="2019-05" db="EMBL/GenBank/DDBJ databases">
        <title>Another draft genome of Portunus trituberculatus and its Hox gene families provides insights of decapod evolution.</title>
        <authorList>
            <person name="Jeong J.-H."/>
            <person name="Song I."/>
            <person name="Kim S."/>
            <person name="Choi T."/>
            <person name="Kim D."/>
            <person name="Ryu S."/>
            <person name="Kim W."/>
        </authorList>
    </citation>
    <scope>NUCLEOTIDE SEQUENCE [LARGE SCALE GENOMIC DNA]</scope>
    <source>
        <tissue evidence="2">Muscle</tissue>
    </source>
</reference>
<feature type="region of interest" description="Disordered" evidence="1">
    <location>
        <begin position="47"/>
        <end position="69"/>
    </location>
</feature>
<evidence type="ECO:0000256" key="1">
    <source>
        <dbReference type="SAM" id="MobiDB-lite"/>
    </source>
</evidence>
<protein>
    <submittedName>
        <fullName evidence="2">Uncharacterized protein</fullName>
    </submittedName>
</protein>
<evidence type="ECO:0000313" key="2">
    <source>
        <dbReference type="EMBL" id="MPC78791.1"/>
    </source>
</evidence>
<gene>
    <name evidence="2" type="ORF">E2C01_073288</name>
</gene>
<dbReference type="Proteomes" id="UP000324222">
    <property type="component" value="Unassembled WGS sequence"/>
</dbReference>
<sequence length="69" mass="7248">MLVRGACTLTPRPRPPPPPLPPPPCNHPVTSSNTITLLSLRPIRTANNPISAITTTPLLTPSSSPPPQP</sequence>
<feature type="region of interest" description="Disordered" evidence="1">
    <location>
        <begin position="1"/>
        <end position="32"/>
    </location>
</feature>
<feature type="compositionally biased region" description="Low complexity" evidence="1">
    <location>
        <begin position="49"/>
        <end position="62"/>
    </location>
</feature>